<dbReference type="RefSeq" id="WP_202954829.1">
    <property type="nucleotide sequence ID" value="NZ_JAPCID010000001.1"/>
</dbReference>
<evidence type="ECO:0000313" key="1">
    <source>
        <dbReference type="EMBL" id="MDA0135880.1"/>
    </source>
</evidence>
<dbReference type="Proteomes" id="UP001147700">
    <property type="component" value="Unassembled WGS sequence"/>
</dbReference>
<protein>
    <recommendedName>
        <fullName evidence="3">Ribosomal protein L7/L12 C-terminal domain-containing protein</fullName>
    </recommendedName>
</protein>
<evidence type="ECO:0000313" key="2">
    <source>
        <dbReference type="Proteomes" id="UP001147700"/>
    </source>
</evidence>
<accession>A0ABT4RC20</accession>
<sequence>MDDLRPRVRELEQLVDHLYATLNVARPAPDTSVSPEVRALVAGGKTLHAIKIYREETGCDLVTAKTVIESLT</sequence>
<dbReference type="InterPro" id="IPR014719">
    <property type="entry name" value="Ribosomal_bL12_C/ClpS-like"/>
</dbReference>
<keyword evidence="2" id="KW-1185">Reference proteome</keyword>
<name>A0ABT4RC20_9ACTN</name>
<gene>
    <name evidence="1" type="ORF">OJ962_00105</name>
</gene>
<proteinExistence type="predicted"/>
<dbReference type="EMBL" id="JAPCID010000001">
    <property type="protein sequence ID" value="MDA0135880.1"/>
    <property type="molecule type" value="Genomic_DNA"/>
</dbReference>
<dbReference type="Gene3D" id="3.30.1390.10">
    <property type="match status" value="1"/>
</dbReference>
<reference evidence="1" key="1">
    <citation type="submission" date="2022-10" db="EMBL/GenBank/DDBJ databases">
        <title>The WGS of Solirubrobacter sp. CPCC 204708.</title>
        <authorList>
            <person name="Jiang Z."/>
        </authorList>
    </citation>
    <scope>NUCLEOTIDE SEQUENCE</scope>
    <source>
        <strain evidence="1">CPCC 204708</strain>
    </source>
</reference>
<organism evidence="1 2">
    <name type="scientific">Solirubrobacter deserti</name>
    <dbReference type="NCBI Taxonomy" id="2282478"/>
    <lineage>
        <taxon>Bacteria</taxon>
        <taxon>Bacillati</taxon>
        <taxon>Actinomycetota</taxon>
        <taxon>Thermoleophilia</taxon>
        <taxon>Solirubrobacterales</taxon>
        <taxon>Solirubrobacteraceae</taxon>
        <taxon>Solirubrobacter</taxon>
    </lineage>
</organism>
<comment type="caution">
    <text evidence="1">The sequence shown here is derived from an EMBL/GenBank/DDBJ whole genome shotgun (WGS) entry which is preliminary data.</text>
</comment>
<evidence type="ECO:0008006" key="3">
    <source>
        <dbReference type="Google" id="ProtNLM"/>
    </source>
</evidence>